<dbReference type="Gene3D" id="2.90.10.10">
    <property type="entry name" value="Bulb-type lectin domain"/>
    <property type="match status" value="2"/>
</dbReference>
<dbReference type="SUPFAM" id="SSF82199">
    <property type="entry name" value="SET domain"/>
    <property type="match status" value="1"/>
</dbReference>
<dbReference type="SUPFAM" id="SSF51110">
    <property type="entry name" value="alpha-D-mannose-specific plant lectins"/>
    <property type="match status" value="1"/>
</dbReference>
<dbReference type="EMBL" id="JALJOT010000001">
    <property type="protein sequence ID" value="KAK9919091.1"/>
    <property type="molecule type" value="Genomic_DNA"/>
</dbReference>
<gene>
    <name evidence="3" type="ORF">WJX75_009330</name>
</gene>
<dbReference type="Gene3D" id="3.90.1410.10">
    <property type="entry name" value="set domain protein methyltransferase, domain 1"/>
    <property type="match status" value="1"/>
</dbReference>
<dbReference type="Proteomes" id="UP001491310">
    <property type="component" value="Unassembled WGS sequence"/>
</dbReference>
<feature type="compositionally biased region" description="Gly residues" evidence="1">
    <location>
        <begin position="469"/>
        <end position="480"/>
    </location>
</feature>
<feature type="compositionally biased region" description="Gly residues" evidence="1">
    <location>
        <begin position="500"/>
        <end position="531"/>
    </location>
</feature>
<dbReference type="InterPro" id="IPR001480">
    <property type="entry name" value="Bulb-type_lectin_dom"/>
</dbReference>
<keyword evidence="4" id="KW-1185">Reference proteome</keyword>
<dbReference type="InterPro" id="IPR036426">
    <property type="entry name" value="Bulb-type_lectin_dom_sf"/>
</dbReference>
<evidence type="ECO:0000259" key="2">
    <source>
        <dbReference type="PROSITE" id="PS50927"/>
    </source>
</evidence>
<proteinExistence type="predicted"/>
<evidence type="ECO:0000313" key="4">
    <source>
        <dbReference type="Proteomes" id="UP001491310"/>
    </source>
</evidence>
<dbReference type="SMART" id="SM00108">
    <property type="entry name" value="B_lectin"/>
    <property type="match status" value="1"/>
</dbReference>
<protein>
    <recommendedName>
        <fullName evidence="2">Bulb-type lectin domain-containing protein</fullName>
    </recommendedName>
</protein>
<accession>A0ABR2Z572</accession>
<feature type="domain" description="Bulb-type lectin" evidence="2">
    <location>
        <begin position="676"/>
        <end position="787"/>
    </location>
</feature>
<comment type="caution">
    <text evidence="3">The sequence shown here is derived from an EMBL/GenBank/DDBJ whole genome shotgun (WGS) entry which is preliminary data.</text>
</comment>
<evidence type="ECO:0000256" key="1">
    <source>
        <dbReference type="SAM" id="MobiDB-lite"/>
    </source>
</evidence>
<organism evidence="3 4">
    <name type="scientific">Coccomyxa subellipsoidea</name>
    <dbReference type="NCBI Taxonomy" id="248742"/>
    <lineage>
        <taxon>Eukaryota</taxon>
        <taxon>Viridiplantae</taxon>
        <taxon>Chlorophyta</taxon>
        <taxon>core chlorophytes</taxon>
        <taxon>Trebouxiophyceae</taxon>
        <taxon>Trebouxiophyceae incertae sedis</taxon>
        <taxon>Coccomyxaceae</taxon>
        <taxon>Coccomyxa</taxon>
    </lineage>
</organism>
<dbReference type="PROSITE" id="PS50927">
    <property type="entry name" value="BULB_LECTIN"/>
    <property type="match status" value="1"/>
</dbReference>
<dbReference type="InterPro" id="IPR046341">
    <property type="entry name" value="SET_dom_sf"/>
</dbReference>
<name>A0ABR2Z572_9CHLO</name>
<reference evidence="3 4" key="1">
    <citation type="journal article" date="2024" name="Nat. Commun.">
        <title>Phylogenomics reveals the evolutionary origins of lichenization in chlorophyte algae.</title>
        <authorList>
            <person name="Puginier C."/>
            <person name="Libourel C."/>
            <person name="Otte J."/>
            <person name="Skaloud P."/>
            <person name="Haon M."/>
            <person name="Grisel S."/>
            <person name="Petersen M."/>
            <person name="Berrin J.G."/>
            <person name="Delaux P.M."/>
            <person name="Dal Grande F."/>
            <person name="Keller J."/>
        </authorList>
    </citation>
    <scope>NUCLEOTIDE SEQUENCE [LARGE SCALE GENOMIC DNA]</scope>
    <source>
        <strain evidence="3 4">SAG 216-7</strain>
    </source>
</reference>
<feature type="region of interest" description="Disordered" evidence="1">
    <location>
        <begin position="446"/>
        <end position="638"/>
    </location>
</feature>
<sequence length="803" mass="85851">MACFQWEYNANQLVKPAVKRASFLGSWRNRGSSKILWPEAASDDELLRTWIRENGGYVHPGLQLAPSTTKWNRKVWVAKEEIGFETVSTQPLIVIPTTFRLSTADALETVQEVLKDSGCKKKLKDCHLYGLYLASSDACLAICLAYERNRGRRSPFYPYISSLTNETPGFFSKDVVKVKQLLRQMGVQSRDTQKFLDVVNRERESLLVFAKFAVKILSLGKLLGVTVNDVMWCLSHVFIRRFTDKGEAFGHIRPSLDCVAAHEASGSPFDLGKIPGHGRVYPCGSLHMLVSLLDGVPRPLSIGDELYTSFSGPFGGNFEEQIINNVELYGTPSIATAEALVLRLRERSDKPNGALTPWPGYEGPGLNPQKWQPSHAQQSLLAAKIARLLKEEPHQPICQIWKDRRIWKPWNAEGQLQQNQNPLFCKVQTQPQQDNKFELTSYPATMSYGDYNPDEVSDKFQDGLNLEGQGQGGGYGGGDGGDYEGERPKHHKKRGEEGDGGYGGDQPAYGGGDGGYGGGDDGEGQGGYGGGNDKKTYGGDDSGGYGAQAPTYGGDDSEDYGSKKKTGYGGDDGEGYGAQKTSYGDDGEGYGAKKTGYGDDDTEGYGAKKTGYGGDDGEGYGAQKTSYGDDGEGYGAKNPGYGDDNVPQYDGVSGGLSGGAYPTRGEAGPTDVSEEVTEVAAGGTLNAGQTLKSPNGQSKLVLQADGNLVLYKGGNAVWSSGTDRSNEKPAVLAVQDDGNVCLYAAGGAFCGWATNTGGSDNVKLVVSDSGVLVVLSGEKGLWSSAPISPSDAAEIALAATSSY</sequence>
<feature type="region of interest" description="Disordered" evidence="1">
    <location>
        <begin position="351"/>
        <end position="372"/>
    </location>
</feature>
<evidence type="ECO:0000313" key="3">
    <source>
        <dbReference type="EMBL" id="KAK9919091.1"/>
    </source>
</evidence>